<dbReference type="EMBL" id="CABFWN010000002">
    <property type="protein sequence ID" value="VUG17970.1"/>
    <property type="molecule type" value="Genomic_DNA"/>
</dbReference>
<evidence type="ECO:0000256" key="3">
    <source>
        <dbReference type="ARBA" id="ARBA00023295"/>
    </source>
</evidence>
<dbReference type="GO" id="GO:0004574">
    <property type="term" value="F:oligo-1,6-glucosidase activity"/>
    <property type="evidence" value="ECO:0007669"/>
    <property type="project" value="TreeGrafter"/>
</dbReference>
<dbReference type="PANTHER" id="PTHR10357">
    <property type="entry name" value="ALPHA-AMYLASE FAMILY MEMBER"/>
    <property type="match status" value="1"/>
</dbReference>
<dbReference type="SUPFAM" id="SSF51445">
    <property type="entry name" value="(Trans)glycosidases"/>
    <property type="match status" value="1"/>
</dbReference>
<dbReference type="AlphaFoldDB" id="A0A7D9CYR1"/>
<evidence type="ECO:0000313" key="6">
    <source>
        <dbReference type="EMBL" id="VUG17970.1"/>
    </source>
</evidence>
<dbReference type="GO" id="GO:0005987">
    <property type="term" value="P:sucrose catabolic process"/>
    <property type="evidence" value="ECO:0007669"/>
    <property type="project" value="TreeGrafter"/>
</dbReference>
<dbReference type="OMA" id="LEDKYIF"/>
<dbReference type="SMART" id="SM00642">
    <property type="entry name" value="Aamy"/>
    <property type="match status" value="1"/>
</dbReference>
<dbReference type="Gene3D" id="3.20.20.80">
    <property type="entry name" value="Glycosidases"/>
    <property type="match status" value="1"/>
</dbReference>
<keyword evidence="2" id="KW-0378">Hydrolase</keyword>
<accession>A0A7D9CYR1</accession>
<feature type="domain" description="Glycosyl hydrolase family 13 catalytic" evidence="5">
    <location>
        <begin position="22"/>
        <end position="447"/>
    </location>
</feature>
<evidence type="ECO:0000256" key="2">
    <source>
        <dbReference type="ARBA" id="ARBA00022801"/>
    </source>
</evidence>
<dbReference type="InterPro" id="IPR017853">
    <property type="entry name" value="GH"/>
</dbReference>
<dbReference type="InterPro" id="IPR006047">
    <property type="entry name" value="GH13_cat_dom"/>
</dbReference>
<evidence type="ECO:0000256" key="4">
    <source>
        <dbReference type="ARBA" id="ARBA00026248"/>
    </source>
</evidence>
<reference evidence="6 7" key="1">
    <citation type="submission" date="2019-07" db="EMBL/GenBank/DDBJ databases">
        <authorList>
            <person name="Friedrich A."/>
            <person name="Schacherer J."/>
        </authorList>
    </citation>
    <scope>NUCLEOTIDE SEQUENCE [LARGE SCALE GENOMIC DNA]</scope>
</reference>
<keyword evidence="3" id="KW-0326">Glycosidase</keyword>
<dbReference type="GO" id="GO:0033934">
    <property type="term" value="F:glucan 1,4-alpha-maltotriohydrolase activity"/>
    <property type="evidence" value="ECO:0007669"/>
    <property type="project" value="TreeGrafter"/>
</dbReference>
<dbReference type="GO" id="GO:0000025">
    <property type="term" value="P:maltose catabolic process"/>
    <property type="evidence" value="ECO:0007669"/>
    <property type="project" value="TreeGrafter"/>
</dbReference>
<gene>
    <name evidence="6" type="primary">MAL12</name>
    <name evidence="6" type="ORF">DEBR0S2_20582G</name>
</gene>
<dbReference type="InterPro" id="IPR045857">
    <property type="entry name" value="O16G_dom_2"/>
</dbReference>
<sequence length="584" mass="67134">MSEIQKHPETTEKWWKEAVVYQIYPASFKDSNGDGWGDLNGIRSKLSYLKKLGIDAVWVCPFYDSPQDDMGYDIANYEKVWPTYGTNDDCFNLIKEAHNLGMKLFVDLVINHCSDEHEWFKESKSSKSNPKRDWFFWRPPKGYTKDNKPIPPNNWGSIFGGSAWEFDNSTKEFYLHLFAKGQPDLNWENDECRNAIFDISIGFWLKHGVDGFRIDTAGLYSKLPGLPDVPISDPKREFQHPDPGSLNGPRIHEFHKMMKKYMQGIVGPDKEIFSVGEVGHASKEVFMKYTGANRNEISELFVFDHVDVGSSKTFKYNLVPFDLKEWKQALASSFDWINGTDCWSSVFLENHDQPRSVTRFGDDSTEKARTASAKLLATMLVSFTGTLFVYQGQELGCTNFKANGISDYEDVDANGHYEEFTERFGADSKEVRGMIDGLALMSRDHSRTPFPWSSEGKYGGFSSSKPWFHMNENFKQGINVEDEENDPDSVLNFWRKAIAARKQHKDLLVYGYDFKFYDLDNKKLFAFTKKYGDTTLFAALNFSGETLKFNLPKGQYSKFFGTHSDGGEKDLLRPWEGRLYFSKE</sequence>
<dbReference type="Gene3D" id="3.90.400.10">
    <property type="entry name" value="Oligo-1,6-glucosidase, Domain 2"/>
    <property type="match status" value="1"/>
</dbReference>
<dbReference type="Proteomes" id="UP000478008">
    <property type="component" value="Unassembled WGS sequence"/>
</dbReference>
<organism evidence="6 7">
    <name type="scientific">Dekkera bruxellensis</name>
    <name type="common">Brettanomyces custersii</name>
    <dbReference type="NCBI Taxonomy" id="5007"/>
    <lineage>
        <taxon>Eukaryota</taxon>
        <taxon>Fungi</taxon>
        <taxon>Dikarya</taxon>
        <taxon>Ascomycota</taxon>
        <taxon>Saccharomycotina</taxon>
        <taxon>Pichiomycetes</taxon>
        <taxon>Pichiales</taxon>
        <taxon>Pichiaceae</taxon>
        <taxon>Brettanomyces</taxon>
    </lineage>
</organism>
<dbReference type="Gene3D" id="2.60.40.1180">
    <property type="entry name" value="Golgi alpha-mannosidase II"/>
    <property type="match status" value="1"/>
</dbReference>
<evidence type="ECO:0000256" key="1">
    <source>
        <dbReference type="ARBA" id="ARBA00008061"/>
    </source>
</evidence>
<protein>
    <submittedName>
        <fullName evidence="6">DEBR0S2_20582g1_1</fullName>
    </submittedName>
</protein>
<dbReference type="CDD" id="cd11333">
    <property type="entry name" value="AmyAc_SI_OligoGlu_DGase"/>
    <property type="match status" value="1"/>
</dbReference>
<dbReference type="FunFam" id="3.20.20.80:FF:000064">
    <property type="entry name" value="Oligo-1,6-glucosidase"/>
    <property type="match status" value="1"/>
</dbReference>
<dbReference type="GO" id="GO:0004575">
    <property type="term" value="F:sucrose alpha-glucosidase activity"/>
    <property type="evidence" value="ECO:0007669"/>
    <property type="project" value="TreeGrafter"/>
</dbReference>
<keyword evidence="4" id="KW-0462">Maltose metabolism</keyword>
<dbReference type="Pfam" id="PF00128">
    <property type="entry name" value="Alpha-amylase"/>
    <property type="match status" value="1"/>
</dbReference>
<dbReference type="SUPFAM" id="SSF51011">
    <property type="entry name" value="Glycosyl hydrolase domain"/>
    <property type="match status" value="1"/>
</dbReference>
<evidence type="ECO:0000313" key="7">
    <source>
        <dbReference type="Proteomes" id="UP000478008"/>
    </source>
</evidence>
<dbReference type="GO" id="GO:0004556">
    <property type="term" value="F:alpha-amylase activity"/>
    <property type="evidence" value="ECO:0007669"/>
    <property type="project" value="TreeGrafter"/>
</dbReference>
<name>A0A7D9CYR1_DEKBR</name>
<dbReference type="FunFam" id="3.90.400.10:FF:000004">
    <property type="entry name" value="Oligo-1,6-glucosidase"/>
    <property type="match status" value="1"/>
</dbReference>
<keyword evidence="7" id="KW-1185">Reference proteome</keyword>
<comment type="similarity">
    <text evidence="1">Belongs to the glycosyl hydrolase 13 family.</text>
</comment>
<dbReference type="PANTHER" id="PTHR10357:SF179">
    <property type="entry name" value="NEUTRAL AND BASIC AMINO ACID TRANSPORT PROTEIN RBAT"/>
    <property type="match status" value="1"/>
</dbReference>
<dbReference type="InterPro" id="IPR013780">
    <property type="entry name" value="Glyco_hydro_b"/>
</dbReference>
<proteinExistence type="inferred from homology"/>
<dbReference type="FunFam" id="3.20.20.80:FF:000087">
    <property type="entry name" value="Oligo-1,6-glucosidase IMA1"/>
    <property type="match status" value="1"/>
</dbReference>
<evidence type="ECO:0000259" key="5">
    <source>
        <dbReference type="SMART" id="SM00642"/>
    </source>
</evidence>